<accession>L9WBI7</accession>
<sequence>MTGDNKVSRSQTRNHRFLETLYPLQFDERVEVYDGGETTFVAAARPVEQVNAGTSILEAAADGTEAISDDDSVDTDDNKTDDTVNGE</sequence>
<reference evidence="2 3" key="1">
    <citation type="journal article" date="2014" name="PLoS Genet.">
        <title>Phylogenetically driven sequencing of extremely halophilic archaea reveals strategies for static and dynamic osmo-response.</title>
        <authorList>
            <person name="Becker E.A."/>
            <person name="Seitzer P.M."/>
            <person name="Tritt A."/>
            <person name="Larsen D."/>
            <person name="Krusor M."/>
            <person name="Yao A.I."/>
            <person name="Wu D."/>
            <person name="Madern D."/>
            <person name="Eisen J.A."/>
            <person name="Darling A.E."/>
            <person name="Facciotti M.T."/>
        </authorList>
    </citation>
    <scope>NUCLEOTIDE SEQUENCE [LARGE SCALE GENOMIC DNA]</scope>
    <source>
        <strain evidence="2 3">GA33</strain>
    </source>
</reference>
<name>L9WBI7_9EURY</name>
<evidence type="ECO:0000256" key="1">
    <source>
        <dbReference type="SAM" id="MobiDB-lite"/>
    </source>
</evidence>
<comment type="caution">
    <text evidence="2">The sequence shown here is derived from an EMBL/GenBank/DDBJ whole genome shotgun (WGS) entry which is preliminary data.</text>
</comment>
<dbReference type="PATRIC" id="fig|1114856.3.peg.32"/>
<dbReference type="OrthoDB" id="187789at2157"/>
<dbReference type="EMBL" id="AOHW01000001">
    <property type="protein sequence ID" value="ELY46829.1"/>
    <property type="molecule type" value="Genomic_DNA"/>
</dbReference>
<proteinExistence type="predicted"/>
<dbReference type="STRING" id="1114856.GCA_000383975_01853"/>
<evidence type="ECO:0000313" key="2">
    <source>
        <dbReference type="EMBL" id="ELY46829.1"/>
    </source>
</evidence>
<dbReference type="Proteomes" id="UP000011599">
    <property type="component" value="Unassembled WGS sequence"/>
</dbReference>
<feature type="compositionally biased region" description="Basic and acidic residues" evidence="1">
    <location>
        <begin position="76"/>
        <end position="87"/>
    </location>
</feature>
<evidence type="ECO:0000313" key="3">
    <source>
        <dbReference type="Proteomes" id="UP000011599"/>
    </source>
</evidence>
<dbReference type="AlphaFoldDB" id="L9WBI7"/>
<feature type="region of interest" description="Disordered" evidence="1">
    <location>
        <begin position="63"/>
        <end position="87"/>
    </location>
</feature>
<organism evidence="2 3">
    <name type="scientific">Natronorubrum tibetense GA33</name>
    <dbReference type="NCBI Taxonomy" id="1114856"/>
    <lineage>
        <taxon>Archaea</taxon>
        <taxon>Methanobacteriati</taxon>
        <taxon>Methanobacteriota</taxon>
        <taxon>Stenosarchaea group</taxon>
        <taxon>Halobacteria</taxon>
        <taxon>Halobacteriales</taxon>
        <taxon>Natrialbaceae</taxon>
        <taxon>Natronorubrum</taxon>
    </lineage>
</organism>
<keyword evidence="3" id="KW-1185">Reference proteome</keyword>
<gene>
    <name evidence="2" type="ORF">C496_00170</name>
</gene>
<protein>
    <submittedName>
        <fullName evidence="2">Uncharacterized protein</fullName>
    </submittedName>
</protein>